<dbReference type="RefSeq" id="XP_047839980.1">
    <property type="nucleotide sequence ID" value="XM_047984008.1"/>
</dbReference>
<evidence type="ECO:0008006" key="4">
    <source>
        <dbReference type="Google" id="ProtNLM"/>
    </source>
</evidence>
<evidence type="ECO:0000313" key="2">
    <source>
        <dbReference type="EMBL" id="UNI16499.1"/>
    </source>
</evidence>
<dbReference type="EMBL" id="CP086355">
    <property type="protein sequence ID" value="UNI16499.1"/>
    <property type="molecule type" value="Genomic_DNA"/>
</dbReference>
<feature type="signal peptide" evidence="1">
    <location>
        <begin position="1"/>
        <end position="18"/>
    </location>
</feature>
<sequence>MLPVQLALVGLLSLVADAASIPMSPRAAVSPNPLNVLDRRGFFVRCPHSGTPTYCLPASASCKKGKYVTNAFKQTECTTTWACFCDNDTVDF</sequence>
<evidence type="ECO:0000313" key="3">
    <source>
        <dbReference type="Proteomes" id="UP000829364"/>
    </source>
</evidence>
<accession>A0A9Q8QCJ4</accession>
<proteinExistence type="predicted"/>
<dbReference type="KEGG" id="ptkz:JDV02_002930"/>
<dbReference type="GeneID" id="72064890"/>
<keyword evidence="3" id="KW-1185">Reference proteome</keyword>
<reference evidence="2" key="1">
    <citation type="submission" date="2021-11" db="EMBL/GenBank/DDBJ databases">
        <title>Purpureocillium_takamizusanense_genome.</title>
        <authorList>
            <person name="Nguyen N.-H."/>
        </authorList>
    </citation>
    <scope>NUCLEOTIDE SEQUENCE</scope>
    <source>
        <strain evidence="2">PT3</strain>
    </source>
</reference>
<dbReference type="Proteomes" id="UP000829364">
    <property type="component" value="Chromosome 2"/>
</dbReference>
<name>A0A9Q8QCJ4_9HYPO</name>
<dbReference type="AlphaFoldDB" id="A0A9Q8QCJ4"/>
<keyword evidence="1" id="KW-0732">Signal</keyword>
<feature type="chain" id="PRO_5040229542" description="Antifungal protein" evidence="1">
    <location>
        <begin position="19"/>
        <end position="92"/>
    </location>
</feature>
<gene>
    <name evidence="2" type="ORF">JDV02_002930</name>
</gene>
<organism evidence="2 3">
    <name type="scientific">Purpureocillium takamizusanense</name>
    <dbReference type="NCBI Taxonomy" id="2060973"/>
    <lineage>
        <taxon>Eukaryota</taxon>
        <taxon>Fungi</taxon>
        <taxon>Dikarya</taxon>
        <taxon>Ascomycota</taxon>
        <taxon>Pezizomycotina</taxon>
        <taxon>Sordariomycetes</taxon>
        <taxon>Hypocreomycetidae</taxon>
        <taxon>Hypocreales</taxon>
        <taxon>Ophiocordycipitaceae</taxon>
        <taxon>Purpureocillium</taxon>
    </lineage>
</organism>
<evidence type="ECO:0000256" key="1">
    <source>
        <dbReference type="SAM" id="SignalP"/>
    </source>
</evidence>
<protein>
    <recommendedName>
        <fullName evidence="4">Antifungal protein</fullName>
    </recommendedName>
</protein>